<evidence type="ECO:0000313" key="1">
    <source>
        <dbReference type="EMBL" id="UYG96752.1"/>
    </source>
</evidence>
<reference evidence="1" key="1">
    <citation type="submission" date="2022-10" db="EMBL/GenBank/DDBJ databases">
        <title>Mechanism of multi-heavy metal repair in Cytobacillus Firmus M7.</title>
        <authorList>
            <person name="Li X."/>
            <person name="Yu C."/>
        </authorList>
    </citation>
    <scope>NUCLEOTIDE SEQUENCE</scope>
    <source>
        <strain evidence="1">M7</strain>
    </source>
</reference>
<organism evidence="1 2">
    <name type="scientific">Cytobacillus firmus</name>
    <name type="common">Bacillus firmus</name>
    <dbReference type="NCBI Taxonomy" id="1399"/>
    <lineage>
        <taxon>Bacteria</taxon>
        <taxon>Bacillati</taxon>
        <taxon>Bacillota</taxon>
        <taxon>Bacilli</taxon>
        <taxon>Bacillales</taxon>
        <taxon>Bacillaceae</taxon>
        <taxon>Cytobacillus</taxon>
    </lineage>
</organism>
<sequence>MFNFRLRGCFKNSDDISPYEVLYKNGKLYGDRKLVQALKAEVKDISDAIAVISAMRLLCTEGKIWGNYPEWRNT</sequence>
<protein>
    <submittedName>
        <fullName evidence="1">Uncharacterized protein</fullName>
    </submittedName>
</protein>
<dbReference type="RefSeq" id="WP_263599792.1">
    <property type="nucleotide sequence ID" value="NZ_CP107027.1"/>
</dbReference>
<dbReference type="EMBL" id="CP107027">
    <property type="protein sequence ID" value="UYG96752.1"/>
    <property type="molecule type" value="Genomic_DNA"/>
</dbReference>
<proteinExistence type="predicted"/>
<name>A0AA46P3K4_CYTFI</name>
<gene>
    <name evidence="1" type="ORF">OD459_06900</name>
</gene>
<dbReference type="AlphaFoldDB" id="A0AA46P3K4"/>
<evidence type="ECO:0000313" key="2">
    <source>
        <dbReference type="Proteomes" id="UP001163104"/>
    </source>
</evidence>
<dbReference type="Proteomes" id="UP001163104">
    <property type="component" value="Chromosome"/>
</dbReference>
<accession>A0AA46P3K4</accession>